<dbReference type="SUPFAM" id="SSF49478">
    <property type="entry name" value="Cna protein B-type domain"/>
    <property type="match status" value="1"/>
</dbReference>
<evidence type="ECO:0008006" key="4">
    <source>
        <dbReference type="Google" id="ProtNLM"/>
    </source>
</evidence>
<sequence length="996" mass="111890">MYYFKRSKWLLIIFLSIDPLLAAEPDTQAILASIKKIDKKWQQYNTGQAANERTEPELNVQQGEGIPEGELLFFSSFVKKNYLGEMLGVKSKTGVLIDLLSFSESLDFAIDINSDDLIAQGWFIREDNQFYLDLNTNTVQINGVRYSFNSQQAYAENGDMFVDSNLLAQWFSLDIDIEYSALELNVSSPTKLPIELKREREQRETVTNRESRQAILPWKASPYSAISSPLADVQLSATKSNTDSAIGYSVLGSNDLAYFNTQYFFAGRKQDLLSDSRLSFSRQSKDARLLGPLNATTVQLGDVLATQVGKRFNGSYARGVKVDNKPLFKQVNSNQINLTGAIQPGWDVELYRNDVLLAQQFSLADGRYLFEDIDLLFGANNFELIFYGPQGQVERKTEQYFIDGNSLSADESFYELSITEQGEQLFNQSLYSTQGKGWQLAGRYETGLTDYLSVYAGTSILNSNSGDNVNNYAFGSNLSIFDKVLLNLDYEKNNNDEDKLEVAARGELVGQSVRLSLSQNNEKIVGDTDTAKTESYQLYTAGKLFDESFGSLSYQNTLAYNNREFSDSYLSVDNTLSYNLGGTVVSNNLIWRKFDSLDDATTLGSMRLQHRFGKTYTRFSVDYSADSGSTILGYQAELSRNLSQNLQSEFTLRNSRINDLVSMELGLNWQSDSFSLNSTMSYDDDDNWRLGLFSRFSIGFDTNTDEYFLSKRSLVNSGTLMVRVFLDSNNNNIQDDGEKGIEGVKVKGVQNYRRAVTNENGLAILKGMPANRTTDIVIDPASISEPFLVAANDGFSITPRAGFVEYMEIPLNHSSELEGTVYKQDEQGSSEVQPFATVKLLDKQGKQVAQTQAAYDGYYLFTDLRPGEYKAVIDDEFKQRKSLKDTQQVVVKLPAQGEVVMGVDFELKEKTQTPAYIANAGGFSSLPIMKAYYQLIKRHLNEQSKRDAFYIKDDKQKRYILAVAYAESAQGELEQVCAELKVKGLNCQVQAQLISH</sequence>
<evidence type="ECO:0000256" key="1">
    <source>
        <dbReference type="SAM" id="SignalP"/>
    </source>
</evidence>
<evidence type="ECO:0000313" key="3">
    <source>
        <dbReference type="Proteomes" id="UP000217258"/>
    </source>
</evidence>
<feature type="chain" id="PRO_5045861689" description="SPOR domain-containing protein" evidence="1">
    <location>
        <begin position="23"/>
        <end position="996"/>
    </location>
</feature>
<reference evidence="2 3" key="1">
    <citation type="submission" date="2015-06" db="EMBL/GenBank/DDBJ databases">
        <authorList>
            <person name="Xie B.-B."/>
            <person name="Rong J.-C."/>
            <person name="Qin Q.-L."/>
            <person name="Zhang Y.-Z."/>
        </authorList>
    </citation>
    <scope>NUCLEOTIDE SEQUENCE [LARGE SCALE GENOMIC DNA]</scope>
    <source>
        <strain evidence="2 3">KMM 3549</strain>
    </source>
</reference>
<accession>A0ABM6N5P0</accession>
<feature type="signal peptide" evidence="1">
    <location>
        <begin position="1"/>
        <end position="22"/>
    </location>
</feature>
<dbReference type="Gene3D" id="2.60.40.10">
    <property type="entry name" value="Immunoglobulins"/>
    <property type="match status" value="2"/>
</dbReference>
<keyword evidence="3" id="KW-1185">Reference proteome</keyword>
<evidence type="ECO:0000313" key="2">
    <source>
        <dbReference type="EMBL" id="ATC91383.1"/>
    </source>
</evidence>
<dbReference type="SUPFAM" id="SSF117074">
    <property type="entry name" value="Hypothetical protein PA1324"/>
    <property type="match status" value="1"/>
</dbReference>
<keyword evidence="1" id="KW-0732">Signal</keyword>
<protein>
    <recommendedName>
        <fullName evidence="4">SPOR domain-containing protein</fullName>
    </recommendedName>
</protein>
<organism evidence="2 3">
    <name type="scientific">Pseudoalteromonas issachenkonii</name>
    <dbReference type="NCBI Taxonomy" id="152297"/>
    <lineage>
        <taxon>Bacteria</taxon>
        <taxon>Pseudomonadati</taxon>
        <taxon>Pseudomonadota</taxon>
        <taxon>Gammaproteobacteria</taxon>
        <taxon>Alteromonadales</taxon>
        <taxon>Pseudoalteromonadaceae</taxon>
        <taxon>Pseudoalteromonas</taxon>
    </lineage>
</organism>
<name>A0ABM6N5P0_9GAMM</name>
<dbReference type="EMBL" id="CP011030">
    <property type="protein sequence ID" value="ATC91383.1"/>
    <property type="molecule type" value="Genomic_DNA"/>
</dbReference>
<proteinExistence type="predicted"/>
<dbReference type="Proteomes" id="UP000217258">
    <property type="component" value="Chromosome I"/>
</dbReference>
<dbReference type="InterPro" id="IPR013783">
    <property type="entry name" value="Ig-like_fold"/>
</dbReference>
<gene>
    <name evidence="2" type="ORF">PISS_a2583</name>
</gene>